<gene>
    <name evidence="1" type="ORF">LNAOJCKE_4854</name>
</gene>
<comment type="caution">
    <text evidence="1">The sequence shown here is derived from an EMBL/GenBank/DDBJ whole genome shotgun (WGS) entry which is preliminary data.</text>
</comment>
<protein>
    <recommendedName>
        <fullName evidence="3">Thoeris protein ThsB TIR-like domain-containing protein</fullName>
    </recommendedName>
</protein>
<dbReference type="Proteomes" id="UP001055039">
    <property type="component" value="Unassembled WGS sequence"/>
</dbReference>
<evidence type="ECO:0000313" key="1">
    <source>
        <dbReference type="EMBL" id="GJE67622.1"/>
    </source>
</evidence>
<evidence type="ECO:0000313" key="2">
    <source>
        <dbReference type="Proteomes" id="UP001055039"/>
    </source>
</evidence>
<dbReference type="EMBL" id="BPRC01000030">
    <property type="protein sequence ID" value="GJE67622.1"/>
    <property type="molecule type" value="Genomic_DNA"/>
</dbReference>
<name>A0ABQ4UKF3_9HYPH</name>
<proteinExistence type="predicted"/>
<organism evidence="1 2">
    <name type="scientific">Methylorubrum aminovorans</name>
    <dbReference type="NCBI Taxonomy" id="269069"/>
    <lineage>
        <taxon>Bacteria</taxon>
        <taxon>Pseudomonadati</taxon>
        <taxon>Pseudomonadota</taxon>
        <taxon>Alphaproteobacteria</taxon>
        <taxon>Hyphomicrobiales</taxon>
        <taxon>Methylobacteriaceae</taxon>
        <taxon>Methylorubrum</taxon>
    </lineage>
</organism>
<accession>A0ABQ4UKF3</accession>
<evidence type="ECO:0008006" key="3">
    <source>
        <dbReference type="Google" id="ProtNLM"/>
    </source>
</evidence>
<sequence>MRQQLSICTQLMAVVSAATKTSWWVPWEIGVATEKDYPIATFAGGYTTLPEYLRKWPYLQSMSDVDAYAEASKMAQREFKNRRTYQTDSLARRSSTKDFYRVLRSSLRQ</sequence>
<keyword evidence="2" id="KW-1185">Reference proteome</keyword>
<reference evidence="1" key="2">
    <citation type="submission" date="2021-08" db="EMBL/GenBank/DDBJ databases">
        <authorList>
            <person name="Tani A."/>
            <person name="Ola A."/>
            <person name="Ogura Y."/>
            <person name="Katsura K."/>
            <person name="Hayashi T."/>
        </authorList>
    </citation>
    <scope>NUCLEOTIDE SEQUENCE</scope>
    <source>
        <strain evidence="1">NBRC 15686</strain>
    </source>
</reference>
<reference evidence="1" key="1">
    <citation type="journal article" date="2021" name="Front. Microbiol.">
        <title>Comprehensive Comparative Genomics and Phenotyping of Methylobacterium Species.</title>
        <authorList>
            <person name="Alessa O."/>
            <person name="Ogura Y."/>
            <person name="Fujitani Y."/>
            <person name="Takami H."/>
            <person name="Hayashi T."/>
            <person name="Sahin N."/>
            <person name="Tani A."/>
        </authorList>
    </citation>
    <scope>NUCLEOTIDE SEQUENCE</scope>
    <source>
        <strain evidence="1">NBRC 15686</strain>
    </source>
</reference>